<keyword evidence="3" id="KW-1185">Reference proteome</keyword>
<accession>A0A3Q9QVY8</accession>
<feature type="compositionally biased region" description="Basic and acidic residues" evidence="1">
    <location>
        <begin position="96"/>
        <end position="109"/>
    </location>
</feature>
<gene>
    <name evidence="2" type="ORF">CHR53_01870</name>
</gene>
<reference evidence="2 3" key="1">
    <citation type="submission" date="2017-07" db="EMBL/GenBank/DDBJ databases">
        <title>The complete genome sequence of Bacillus mesonae strain H20-5, an efficient strain improving plant abiotic stress resistance.</title>
        <authorList>
            <person name="Kim S.Y."/>
            <person name="Song H."/>
            <person name="Sang M.K."/>
            <person name="Weon H.-Y."/>
            <person name="Song J."/>
        </authorList>
    </citation>
    <scope>NUCLEOTIDE SEQUENCE [LARGE SCALE GENOMIC DNA]</scope>
    <source>
        <strain evidence="2 3">H20-5</strain>
    </source>
</reference>
<dbReference type="EMBL" id="CP022572">
    <property type="protein sequence ID" value="AZU60113.1"/>
    <property type="molecule type" value="Genomic_DNA"/>
</dbReference>
<dbReference type="Proteomes" id="UP000282892">
    <property type="component" value="Chromosome"/>
</dbReference>
<evidence type="ECO:0000313" key="3">
    <source>
        <dbReference type="Proteomes" id="UP000282892"/>
    </source>
</evidence>
<dbReference type="RefSeq" id="WP_127484637.1">
    <property type="nucleotide sequence ID" value="NZ_CP022572.1"/>
</dbReference>
<dbReference type="KEGG" id="nmk:CHR53_01870"/>
<organism evidence="2 3">
    <name type="scientific">Neobacillus mesonae</name>
    <dbReference type="NCBI Taxonomy" id="1193713"/>
    <lineage>
        <taxon>Bacteria</taxon>
        <taxon>Bacillati</taxon>
        <taxon>Bacillota</taxon>
        <taxon>Bacilli</taxon>
        <taxon>Bacillales</taxon>
        <taxon>Bacillaceae</taxon>
        <taxon>Neobacillus</taxon>
    </lineage>
</organism>
<evidence type="ECO:0000313" key="2">
    <source>
        <dbReference type="EMBL" id="AZU60113.1"/>
    </source>
</evidence>
<sequence length="208" mass="23375">MITRVIFEGNVYYKVADLASLFEVSPSTMRNRVKKANVGTRLSGFGRAVFVMESDVAKIEANGQVKVLETEFTADPVKHEYAMEVRPQEKKRKSKETKESAEKVVEPSMDSDKKNEFDALIKEAKQYAKNLLNAGKMDVADEIWQKHLGKGKLLDNATIDDIEQIKSALPELKTAVAELEESQKFEEIVVDTANQLAHETELTAQLQI</sequence>
<evidence type="ECO:0000256" key="1">
    <source>
        <dbReference type="SAM" id="MobiDB-lite"/>
    </source>
</evidence>
<dbReference type="AlphaFoldDB" id="A0A3Q9QVY8"/>
<protein>
    <submittedName>
        <fullName evidence="2">Uncharacterized protein</fullName>
    </submittedName>
</protein>
<proteinExistence type="predicted"/>
<dbReference type="OrthoDB" id="10003342at2"/>
<name>A0A3Q9QVY8_9BACI</name>
<feature type="region of interest" description="Disordered" evidence="1">
    <location>
        <begin position="84"/>
        <end position="109"/>
    </location>
</feature>